<keyword evidence="2" id="KW-0472">Membrane</keyword>
<comment type="caution">
    <text evidence="3">The sequence shown here is derived from an EMBL/GenBank/DDBJ whole genome shotgun (WGS) entry which is preliminary data.</text>
</comment>
<evidence type="ECO:0000256" key="1">
    <source>
        <dbReference type="ARBA" id="ARBA00009617"/>
    </source>
</evidence>
<protein>
    <submittedName>
        <fullName evidence="3">Na+/melibiose symporter-like transporter</fullName>
    </submittedName>
</protein>
<dbReference type="OrthoDB" id="181905at2"/>
<feature type="transmembrane region" description="Helical" evidence="2">
    <location>
        <begin position="107"/>
        <end position="127"/>
    </location>
</feature>
<dbReference type="Pfam" id="PF13347">
    <property type="entry name" value="MFS_2"/>
    <property type="match status" value="1"/>
</dbReference>
<dbReference type="RefSeq" id="WP_110253346.1">
    <property type="nucleotide sequence ID" value="NZ_QJKB01000001.1"/>
</dbReference>
<dbReference type="Proteomes" id="UP000247792">
    <property type="component" value="Unassembled WGS sequence"/>
</dbReference>
<feature type="transmembrane region" description="Helical" evidence="2">
    <location>
        <begin position="170"/>
        <end position="187"/>
    </location>
</feature>
<reference evidence="3 4" key="1">
    <citation type="submission" date="2018-05" db="EMBL/GenBank/DDBJ databases">
        <title>Genomic Encyclopedia of Type Strains, Phase IV (KMG-IV): sequencing the most valuable type-strain genomes for metagenomic binning, comparative biology and taxonomic classification.</title>
        <authorList>
            <person name="Goeker M."/>
        </authorList>
    </citation>
    <scope>NUCLEOTIDE SEQUENCE [LARGE SCALE GENOMIC DNA]</scope>
    <source>
        <strain evidence="3 4">DSM 19792</strain>
    </source>
</reference>
<dbReference type="GO" id="GO:0005886">
    <property type="term" value="C:plasma membrane"/>
    <property type="evidence" value="ECO:0007669"/>
    <property type="project" value="TreeGrafter"/>
</dbReference>
<keyword evidence="4" id="KW-1185">Reference proteome</keyword>
<keyword evidence="2" id="KW-0812">Transmembrane</keyword>
<dbReference type="SUPFAM" id="SSF103473">
    <property type="entry name" value="MFS general substrate transporter"/>
    <property type="match status" value="1"/>
</dbReference>
<gene>
    <name evidence="3" type="ORF">DFR42_101486</name>
</gene>
<dbReference type="EMBL" id="QJKB01000001">
    <property type="protein sequence ID" value="PXX46910.1"/>
    <property type="molecule type" value="Genomic_DNA"/>
</dbReference>
<feature type="transmembrane region" description="Helical" evidence="2">
    <location>
        <begin position="217"/>
        <end position="239"/>
    </location>
</feature>
<dbReference type="InterPro" id="IPR036259">
    <property type="entry name" value="MFS_trans_sf"/>
</dbReference>
<dbReference type="InterPro" id="IPR039672">
    <property type="entry name" value="MFS_2"/>
</dbReference>
<feature type="transmembrane region" description="Helical" evidence="2">
    <location>
        <begin position="280"/>
        <end position="300"/>
    </location>
</feature>
<proteinExistence type="inferred from homology"/>
<dbReference type="Gene3D" id="1.20.1250.20">
    <property type="entry name" value="MFS general substrate transporter like domains"/>
    <property type="match status" value="2"/>
</dbReference>
<accession>A0A318JRE0</accession>
<evidence type="ECO:0000313" key="4">
    <source>
        <dbReference type="Proteomes" id="UP000247792"/>
    </source>
</evidence>
<feature type="transmembrane region" description="Helical" evidence="2">
    <location>
        <begin position="355"/>
        <end position="373"/>
    </location>
</feature>
<feature type="transmembrane region" description="Helical" evidence="2">
    <location>
        <begin position="76"/>
        <end position="95"/>
    </location>
</feature>
<dbReference type="PANTHER" id="PTHR11328">
    <property type="entry name" value="MAJOR FACILITATOR SUPERFAMILY DOMAIN-CONTAINING PROTEIN"/>
    <property type="match status" value="1"/>
</dbReference>
<evidence type="ECO:0000313" key="3">
    <source>
        <dbReference type="EMBL" id="PXX46910.1"/>
    </source>
</evidence>
<feature type="transmembrane region" description="Helical" evidence="2">
    <location>
        <begin position="147"/>
        <end position="164"/>
    </location>
</feature>
<feature type="transmembrane region" description="Helical" evidence="2">
    <location>
        <begin position="12"/>
        <end position="30"/>
    </location>
</feature>
<comment type="similarity">
    <text evidence="1">Belongs to the sodium:galactoside symporter (TC 2.A.2) family.</text>
</comment>
<dbReference type="GO" id="GO:0015293">
    <property type="term" value="F:symporter activity"/>
    <property type="evidence" value="ECO:0007669"/>
    <property type="project" value="InterPro"/>
</dbReference>
<keyword evidence="2" id="KW-1133">Transmembrane helix</keyword>
<feature type="transmembrane region" description="Helical" evidence="2">
    <location>
        <begin position="245"/>
        <end position="268"/>
    </location>
</feature>
<feature type="transmembrane region" description="Helical" evidence="2">
    <location>
        <begin position="306"/>
        <end position="334"/>
    </location>
</feature>
<dbReference type="AlphaFoldDB" id="A0A318JRE0"/>
<dbReference type="GO" id="GO:0008643">
    <property type="term" value="P:carbohydrate transport"/>
    <property type="evidence" value="ECO:0007669"/>
    <property type="project" value="InterPro"/>
</dbReference>
<name>A0A318JRE0_9BURK</name>
<feature type="transmembrane region" description="Helical" evidence="2">
    <location>
        <begin position="42"/>
        <end position="64"/>
    </location>
</feature>
<dbReference type="PANTHER" id="PTHR11328:SF24">
    <property type="entry name" value="MAJOR FACILITATOR SUPERFAMILY (MFS) PROFILE DOMAIN-CONTAINING PROTEIN"/>
    <property type="match status" value="1"/>
</dbReference>
<evidence type="ECO:0000256" key="2">
    <source>
        <dbReference type="SAM" id="Phobius"/>
    </source>
</evidence>
<sequence>MPRLSLSQLLSYALFGFPLAMVALPIYVYVPQFYADRLGMSLSAIGTALLLTRIMDAFIDPFIGAVIDRRPQSRTYAPYIAMALPLLIAGFIGLFHPPQLSGNPAFLWFFVTLVVVYAGFSLASIAYQSWGAALTQEPGQRVRLTSVREACGLAGVIATAIIIQFGNVTILSGMLSFSLLITAWFLIRHTPRKSGVTDTAHVPLSLRHLFANRSFRALFLVFVVNGIAAAIPATLFLFFTKDRLHLAHLSGVLLLMYFLAAALSMPLWTRLAQRKGEVKAWLLAMLLSVVSFVGVLALGVGDAWAFSLICIFSGMSLGADLALPPALLAGVIHAAGHSEKNEASYFGVWNWASKMNLALAAGLALPALEYLGYVPGVASENGLQALTLAYAALPCILKLLAAALLWKARLEKV</sequence>
<organism evidence="3 4">
    <name type="scientific">Undibacterium pigrum</name>
    <dbReference type="NCBI Taxonomy" id="401470"/>
    <lineage>
        <taxon>Bacteria</taxon>
        <taxon>Pseudomonadati</taxon>
        <taxon>Pseudomonadota</taxon>
        <taxon>Betaproteobacteria</taxon>
        <taxon>Burkholderiales</taxon>
        <taxon>Oxalobacteraceae</taxon>
        <taxon>Undibacterium</taxon>
    </lineage>
</organism>
<feature type="transmembrane region" description="Helical" evidence="2">
    <location>
        <begin position="385"/>
        <end position="406"/>
    </location>
</feature>